<dbReference type="EMBL" id="CP015118">
    <property type="protein sequence ID" value="ARN20983.1"/>
    <property type="molecule type" value="Genomic_DNA"/>
</dbReference>
<comment type="similarity">
    <text evidence="2">Belongs to the porin LamB (TC 1.B.3) family.</text>
</comment>
<evidence type="ECO:0000256" key="4">
    <source>
        <dbReference type="ARBA" id="ARBA00022452"/>
    </source>
</evidence>
<evidence type="ECO:0000313" key="13">
    <source>
        <dbReference type="Proteomes" id="UP000193427"/>
    </source>
</evidence>
<evidence type="ECO:0008006" key="14">
    <source>
        <dbReference type="Google" id="ProtNLM"/>
    </source>
</evidence>
<organism evidence="12 13">
    <name type="scientific">Piscinibacter gummiphilus</name>
    <dbReference type="NCBI Taxonomy" id="946333"/>
    <lineage>
        <taxon>Bacteria</taxon>
        <taxon>Pseudomonadati</taxon>
        <taxon>Pseudomonadota</taxon>
        <taxon>Betaproteobacteria</taxon>
        <taxon>Burkholderiales</taxon>
        <taxon>Sphaerotilaceae</taxon>
        <taxon>Piscinibacter</taxon>
    </lineage>
</organism>
<dbReference type="Gene3D" id="2.40.170.10">
    <property type="entry name" value="Porin, LamB type"/>
    <property type="match status" value="1"/>
</dbReference>
<keyword evidence="6" id="KW-0406">Ion transport</keyword>
<keyword evidence="8" id="KW-0472">Membrane</keyword>
<feature type="chain" id="PRO_5014276976" description="Maltoporin" evidence="10">
    <location>
        <begin position="22"/>
        <end position="400"/>
    </location>
</feature>
<dbReference type="GO" id="GO:0015774">
    <property type="term" value="P:polysaccharide transport"/>
    <property type="evidence" value="ECO:0007669"/>
    <property type="project" value="TreeGrafter"/>
</dbReference>
<dbReference type="OrthoDB" id="106611at2"/>
<dbReference type="InterPro" id="IPR003192">
    <property type="entry name" value="Porin_LamB"/>
</dbReference>
<evidence type="ECO:0000313" key="12">
    <source>
        <dbReference type="EMBL" id="ARN20983.1"/>
    </source>
</evidence>
<dbReference type="InterPro" id="IPR050286">
    <property type="entry name" value="G_neg_Bact_CarbUptk_Porin"/>
</dbReference>
<feature type="signal peptide" evidence="10">
    <location>
        <begin position="1"/>
        <end position="21"/>
    </location>
</feature>
<evidence type="ECO:0000256" key="7">
    <source>
        <dbReference type="ARBA" id="ARBA00023114"/>
    </source>
</evidence>
<dbReference type="EMBL" id="CP015118">
    <property type="protein sequence ID" value="ARN20621.1"/>
    <property type="molecule type" value="Genomic_DNA"/>
</dbReference>
<dbReference type="KEGG" id="rgu:A4W93_14365"/>
<keyword evidence="13" id="KW-1185">Reference proteome</keyword>
<evidence type="ECO:0000256" key="3">
    <source>
        <dbReference type="ARBA" id="ARBA00022448"/>
    </source>
</evidence>
<proteinExistence type="inferred from homology"/>
<keyword evidence="3" id="KW-0813">Transport</keyword>
<dbReference type="GO" id="GO:0009279">
    <property type="term" value="C:cell outer membrane"/>
    <property type="evidence" value="ECO:0007669"/>
    <property type="project" value="UniProtKB-SubCell"/>
</dbReference>
<dbReference type="PANTHER" id="PTHR38762">
    <property type="entry name" value="CRYPTIC OUTER MEMBRANE PORIN BGLH-RELATED"/>
    <property type="match status" value="1"/>
</dbReference>
<dbReference type="GO" id="GO:0015144">
    <property type="term" value="F:carbohydrate transmembrane transporter activity"/>
    <property type="evidence" value="ECO:0007669"/>
    <property type="project" value="TreeGrafter"/>
</dbReference>
<keyword evidence="9" id="KW-0998">Cell outer membrane</keyword>
<dbReference type="GO" id="GO:0006811">
    <property type="term" value="P:monoatomic ion transport"/>
    <property type="evidence" value="ECO:0007669"/>
    <property type="project" value="UniProtKB-KW"/>
</dbReference>
<accession>A0A1W6L9S0</accession>
<dbReference type="InterPro" id="IPR036998">
    <property type="entry name" value="Porin_LamB_sf"/>
</dbReference>
<evidence type="ECO:0000256" key="5">
    <source>
        <dbReference type="ARBA" id="ARBA00022692"/>
    </source>
</evidence>
<evidence type="ECO:0000256" key="8">
    <source>
        <dbReference type="ARBA" id="ARBA00023136"/>
    </source>
</evidence>
<evidence type="ECO:0000256" key="10">
    <source>
        <dbReference type="SAM" id="SignalP"/>
    </source>
</evidence>
<gene>
    <name evidence="11" type="ORF">A4W93_12360</name>
    <name evidence="12" type="ORF">A4W93_14365</name>
</gene>
<dbReference type="Proteomes" id="UP000193427">
    <property type="component" value="Chromosome"/>
</dbReference>
<reference evidence="12 13" key="1">
    <citation type="submission" date="2016-04" db="EMBL/GenBank/DDBJ databases">
        <title>Complete genome sequence of natural rubber-degrading, novel Gram-negative bacterium, Rhizobacter gummiphilus strain NS21.</title>
        <authorList>
            <person name="Tabata M."/>
            <person name="Kasai D."/>
            <person name="Fukuda M."/>
        </authorList>
    </citation>
    <scope>NUCLEOTIDE SEQUENCE [LARGE SCALE GENOMIC DNA]</scope>
    <source>
        <strain evidence="12 13">NS21</strain>
    </source>
</reference>
<dbReference type="SUPFAM" id="SSF56935">
    <property type="entry name" value="Porins"/>
    <property type="match status" value="1"/>
</dbReference>
<dbReference type="STRING" id="946333.A4W93_12360"/>
<evidence type="ECO:0000256" key="9">
    <source>
        <dbReference type="ARBA" id="ARBA00023237"/>
    </source>
</evidence>
<dbReference type="RefSeq" id="WP_085751263.1">
    <property type="nucleotide sequence ID" value="NZ_CP015118.1"/>
</dbReference>
<dbReference type="GO" id="GO:0046930">
    <property type="term" value="C:pore complex"/>
    <property type="evidence" value="ECO:0007669"/>
    <property type="project" value="UniProtKB-KW"/>
</dbReference>
<evidence type="ECO:0000313" key="11">
    <source>
        <dbReference type="EMBL" id="ARN20621.1"/>
    </source>
</evidence>
<evidence type="ECO:0000256" key="2">
    <source>
        <dbReference type="ARBA" id="ARBA00007055"/>
    </source>
</evidence>
<evidence type="ECO:0000256" key="6">
    <source>
        <dbReference type="ARBA" id="ARBA00023065"/>
    </source>
</evidence>
<keyword evidence="4" id="KW-1134">Transmembrane beta strand</keyword>
<dbReference type="KEGG" id="rgu:A4W93_12360"/>
<protein>
    <recommendedName>
        <fullName evidence="14">Maltoporin</fullName>
    </recommendedName>
</protein>
<keyword evidence="7" id="KW-0626">Porin</keyword>
<sequence length="400" mass="43743">MKKKRLIIALGLAGIGTAAMAAPPVEFSGYMRAGVGVNARGGTQVCFGLPGADTKWRLGNECDYVIEPSFNSKIAEYEGSDWHVHFMPSAYRAWGDNEFNVPAGKRGDELVTRFGQVYTYGNNISVLGNGKLWAGRRFYNRLQLGINDQFVENNDGDGAGLEDINLGFGKLSLALMMNPSNASNDNRLTIPLRLTNIKTNPNGELAVYVTGQDNVQTENQLTGVDPAEVAKRGTIGVYHSQNGVLGGNLWLGAKFEKQADQKIWRIIGQEQTQYGKTAIDFITEYRNKSADNNLGDKWFSIGARTDTYISGPFRFLAELGHDQIKPDVGDTRRLTKLTLAGAVSAGNTAGSRPTIRLFVTQGWWNEAARLAMVADKSRTAEVYGDKKSGTSIGIQGEAWW</sequence>
<name>A0A1W6L9S0_9BURK</name>
<dbReference type="PANTHER" id="PTHR38762:SF1">
    <property type="entry name" value="CRYPTIC OUTER MEMBRANE PORIN BGLH-RELATED"/>
    <property type="match status" value="1"/>
</dbReference>
<keyword evidence="5" id="KW-0812">Transmembrane</keyword>
<dbReference type="AlphaFoldDB" id="A0A1W6L9S0"/>
<keyword evidence="10" id="KW-0732">Signal</keyword>
<dbReference type="GO" id="GO:0015288">
    <property type="term" value="F:porin activity"/>
    <property type="evidence" value="ECO:0007669"/>
    <property type="project" value="UniProtKB-KW"/>
</dbReference>
<dbReference type="Pfam" id="PF02264">
    <property type="entry name" value="LamB"/>
    <property type="match status" value="1"/>
</dbReference>
<evidence type="ECO:0000256" key="1">
    <source>
        <dbReference type="ARBA" id="ARBA00004571"/>
    </source>
</evidence>
<comment type="subcellular location">
    <subcellularLocation>
        <location evidence="1">Cell outer membrane</location>
        <topology evidence="1">Multi-pass membrane protein</topology>
    </subcellularLocation>
</comment>